<feature type="transmembrane region" description="Helical" evidence="2">
    <location>
        <begin position="211"/>
        <end position="232"/>
    </location>
</feature>
<evidence type="ECO:0000259" key="4">
    <source>
        <dbReference type="Pfam" id="PF07987"/>
    </source>
</evidence>
<proteinExistence type="predicted"/>
<feature type="chain" id="PRO_5011736570" evidence="3">
    <location>
        <begin position="31"/>
        <end position="251"/>
    </location>
</feature>
<feature type="region of interest" description="Disordered" evidence="1">
    <location>
        <begin position="181"/>
        <end position="211"/>
    </location>
</feature>
<feature type="domain" description="YncI copper-binding" evidence="4">
    <location>
        <begin position="31"/>
        <end position="178"/>
    </location>
</feature>
<feature type="signal peptide" evidence="3">
    <location>
        <begin position="1"/>
        <end position="30"/>
    </location>
</feature>
<keyword evidence="3" id="KW-0732">Signal</keyword>
<evidence type="ECO:0000313" key="6">
    <source>
        <dbReference type="Proteomes" id="UP000199529"/>
    </source>
</evidence>
<keyword evidence="2" id="KW-0812">Transmembrane</keyword>
<dbReference type="Gene3D" id="2.60.40.2230">
    <property type="entry name" value="Uncharacterised protein YcnI-like PF07987, DUF1775"/>
    <property type="match status" value="1"/>
</dbReference>
<organism evidence="5 6">
    <name type="scientific">Saccharopolyspora shandongensis</name>
    <dbReference type="NCBI Taxonomy" id="418495"/>
    <lineage>
        <taxon>Bacteria</taxon>
        <taxon>Bacillati</taxon>
        <taxon>Actinomycetota</taxon>
        <taxon>Actinomycetes</taxon>
        <taxon>Pseudonocardiales</taxon>
        <taxon>Pseudonocardiaceae</taxon>
        <taxon>Saccharopolyspora</taxon>
    </lineage>
</organism>
<protein>
    <submittedName>
        <fullName evidence="5">Uncharacterized protein YcnI</fullName>
    </submittedName>
</protein>
<dbReference type="InterPro" id="IPR038507">
    <property type="entry name" value="YcnI-like_sf"/>
</dbReference>
<evidence type="ECO:0000313" key="5">
    <source>
        <dbReference type="EMBL" id="SDW27741.1"/>
    </source>
</evidence>
<dbReference type="InterPro" id="IPR012533">
    <property type="entry name" value="YcnI-copper_dom"/>
</dbReference>
<keyword evidence="2" id="KW-1133">Transmembrane helix</keyword>
<dbReference type="CDD" id="cd08545">
    <property type="entry name" value="YcnI_like"/>
    <property type="match status" value="1"/>
</dbReference>
<accession>A0A1H2S7W7</accession>
<gene>
    <name evidence="5" type="ORF">SAMN05216215_1002133</name>
</gene>
<feature type="compositionally biased region" description="Low complexity" evidence="1">
    <location>
        <begin position="189"/>
        <end position="206"/>
    </location>
</feature>
<dbReference type="Proteomes" id="UP000199529">
    <property type="component" value="Unassembled WGS sequence"/>
</dbReference>
<reference evidence="6" key="1">
    <citation type="submission" date="2016-10" db="EMBL/GenBank/DDBJ databases">
        <authorList>
            <person name="Varghese N."/>
            <person name="Submissions S."/>
        </authorList>
    </citation>
    <scope>NUCLEOTIDE SEQUENCE [LARGE SCALE GENOMIC DNA]</scope>
    <source>
        <strain evidence="6">CGMCC 4.3530</strain>
    </source>
</reference>
<dbReference type="STRING" id="418495.SAMN05216215_1002133"/>
<dbReference type="Pfam" id="PF07987">
    <property type="entry name" value="DUF1775"/>
    <property type="match status" value="1"/>
</dbReference>
<evidence type="ECO:0000256" key="2">
    <source>
        <dbReference type="SAM" id="Phobius"/>
    </source>
</evidence>
<sequence length="251" mass="25765">MSTNRFAVRSAALTAACGIVALMGAGTASAHVSAQPGEAAKGGYAKVAFRVPNERPNAGTVQVKVTLPEQYPLSSVRTKPMPGWTVAVERVAIAPVEVAGAQVTETVRSITWTAQPGNRIGPNEFNEFEATLGALPTNTDELLLPTTQTYDNGEVVNWDAPTPPNGEEPEHPAPTLKLVEKAEEGHSHGGSSHGQEAGEQATGAGDDTARWLGGAGLLVGALGLGVGAGALARSRNAGQAAKQQESGKDES</sequence>
<dbReference type="EMBL" id="FNOK01000002">
    <property type="protein sequence ID" value="SDW27741.1"/>
    <property type="molecule type" value="Genomic_DNA"/>
</dbReference>
<evidence type="ECO:0000256" key="1">
    <source>
        <dbReference type="SAM" id="MobiDB-lite"/>
    </source>
</evidence>
<dbReference type="AlphaFoldDB" id="A0A1H2S7W7"/>
<keyword evidence="6" id="KW-1185">Reference proteome</keyword>
<name>A0A1H2S7W7_9PSEU</name>
<evidence type="ECO:0000256" key="3">
    <source>
        <dbReference type="SAM" id="SignalP"/>
    </source>
</evidence>
<keyword evidence="2" id="KW-0472">Membrane</keyword>